<proteinExistence type="predicted"/>
<dbReference type="RefSeq" id="WP_103770504.1">
    <property type="nucleotide sequence ID" value="NZ_CP037864.1"/>
</dbReference>
<dbReference type="KEGG" id="cars:E1B03_17370"/>
<dbReference type="Pfam" id="PF13682">
    <property type="entry name" value="CZB"/>
    <property type="match status" value="1"/>
</dbReference>
<evidence type="ECO:0000313" key="2">
    <source>
        <dbReference type="EMBL" id="QBM24106.1"/>
    </source>
</evidence>
<dbReference type="InterPro" id="IPR025991">
    <property type="entry name" value="Chemoreceptor_zinc-bind_dom"/>
</dbReference>
<evidence type="ECO:0000313" key="3">
    <source>
        <dbReference type="Proteomes" id="UP000293850"/>
    </source>
</evidence>
<organism evidence="2 3">
    <name type="scientific">Citrobacter arsenatis</name>
    <dbReference type="NCBI Taxonomy" id="2546350"/>
    <lineage>
        <taxon>Bacteria</taxon>
        <taxon>Pseudomonadati</taxon>
        <taxon>Pseudomonadota</taxon>
        <taxon>Gammaproteobacteria</taxon>
        <taxon>Enterobacterales</taxon>
        <taxon>Enterobacteriaceae</taxon>
        <taxon>Citrobacter</taxon>
    </lineage>
</organism>
<evidence type="ECO:0000259" key="1">
    <source>
        <dbReference type="Pfam" id="PF13682"/>
    </source>
</evidence>
<reference evidence="2 3" key="1">
    <citation type="submission" date="2019-03" db="EMBL/GenBank/DDBJ databases">
        <title>Complete genome sequence of an arsenate-respiring bacteria, Citrobacter sp. LY-1.</title>
        <authorList>
            <person name="Wang H."/>
            <person name="Liu Y."/>
            <person name="Li Q."/>
            <person name="Huang J."/>
        </authorList>
    </citation>
    <scope>NUCLEOTIDE SEQUENCE [LARGE SCALE GENOMIC DNA]</scope>
    <source>
        <strain evidence="2 3">LY-1</strain>
    </source>
</reference>
<gene>
    <name evidence="2" type="ORF">E1B03_17370</name>
</gene>
<keyword evidence="3" id="KW-1185">Reference proteome</keyword>
<dbReference type="EMBL" id="CP037864">
    <property type="protein sequence ID" value="QBM24106.1"/>
    <property type="molecule type" value="Genomic_DNA"/>
</dbReference>
<dbReference type="Gene3D" id="1.20.120.30">
    <property type="entry name" value="Aspartate receptor, ligand-binding domain"/>
    <property type="match status" value="1"/>
</dbReference>
<sequence length="235" mass="26327">MMLSSEQTSVMIAHMRNSLMSKAAHVRYTAEKCFNLREHMLCSAGQCREHAGQLSPLQNKQYSLMGNILRDGEDKKEKAQGNRLLTLVQEQYRMSGLIELQLGSVASGLMRSADALLFSLLKAQHYQWRDRLYMAVLAGEAADVMSKETECPLGHWLHGEGALRFKGLPGYRELNDCHHEMHTVAEALFTRLLAAMPATGLEQLLQGVEDVSQRLIVALECLDNRVALLYPENVG</sequence>
<dbReference type="Proteomes" id="UP000293850">
    <property type="component" value="Chromosome"/>
</dbReference>
<protein>
    <recommendedName>
        <fullName evidence="1">Chemoreceptor zinc-binding domain-containing protein</fullName>
    </recommendedName>
</protein>
<dbReference type="AlphaFoldDB" id="A0A4P6WPQ9"/>
<name>A0A4P6WPQ9_9ENTR</name>
<feature type="domain" description="Chemoreceptor zinc-binding" evidence="1">
    <location>
        <begin position="125"/>
        <end position="187"/>
    </location>
</feature>
<accession>A0A4P6WPQ9</accession>